<gene>
    <name evidence="1" type="ORF">L9S41_08850</name>
</gene>
<dbReference type="RefSeq" id="WP_260749863.1">
    <property type="nucleotide sequence ID" value="NZ_CP092109.1"/>
</dbReference>
<organism evidence="1 2">
    <name type="scientific">Geoalkalibacter halelectricus</name>
    <dbReference type="NCBI Taxonomy" id="2847045"/>
    <lineage>
        <taxon>Bacteria</taxon>
        <taxon>Pseudomonadati</taxon>
        <taxon>Thermodesulfobacteriota</taxon>
        <taxon>Desulfuromonadia</taxon>
        <taxon>Desulfuromonadales</taxon>
        <taxon>Geoalkalibacteraceae</taxon>
        <taxon>Geoalkalibacter</taxon>
    </lineage>
</organism>
<name>A0ABY5ZS80_9BACT</name>
<proteinExistence type="predicted"/>
<dbReference type="Proteomes" id="UP001060414">
    <property type="component" value="Chromosome"/>
</dbReference>
<accession>A0ABY5ZS80</accession>
<evidence type="ECO:0000313" key="2">
    <source>
        <dbReference type="Proteomes" id="UP001060414"/>
    </source>
</evidence>
<keyword evidence="2" id="KW-1185">Reference proteome</keyword>
<reference evidence="1" key="1">
    <citation type="journal article" date="2022" name="Environ. Microbiol.">
        <title>Geoalkalibacter halelectricus SAP #1 sp. nov. possessing extracellular electron transfer and mineral#reducing capabilities from a haloalkaline environment.</title>
        <authorList>
            <person name="Yadav S."/>
            <person name="Singh R."/>
            <person name="Sundharam S.S."/>
            <person name="Chaudhary S."/>
            <person name="Krishnamurthi S."/>
            <person name="Patil S.A."/>
        </authorList>
    </citation>
    <scope>NUCLEOTIDE SEQUENCE</scope>
    <source>
        <strain evidence="1">SAP-1</strain>
    </source>
</reference>
<dbReference type="EMBL" id="CP092109">
    <property type="protein sequence ID" value="UWZ81488.1"/>
    <property type="molecule type" value="Genomic_DNA"/>
</dbReference>
<evidence type="ECO:0000313" key="1">
    <source>
        <dbReference type="EMBL" id="UWZ81488.1"/>
    </source>
</evidence>
<protein>
    <recommendedName>
        <fullName evidence="3">Restriction endonuclease</fullName>
    </recommendedName>
</protein>
<evidence type="ECO:0008006" key="3">
    <source>
        <dbReference type="Google" id="ProtNLM"/>
    </source>
</evidence>
<sequence length="179" mass="20074">MHIQVRNWIKTVLEAHPQVLNIALSQRAKFEGWLKMELAAIAETEGAIGLQLEAPICGSKNFNRADIAFQIDNLRYVLELKTPNTNWRLTGVNSKTRPVTKNIQSIIDDIDKLRDCEDVGIVAFTLFPVPFGDRRWEEYIERISNKTGITISTTDCCTTVGVPLANGNKGEILICCFPV</sequence>